<evidence type="ECO:0000313" key="9">
    <source>
        <dbReference type="Proteomes" id="UP000265140"/>
    </source>
</evidence>
<dbReference type="GO" id="GO:0046854">
    <property type="term" value="P:phosphatidylinositol phosphate biosynthetic process"/>
    <property type="evidence" value="ECO:0007669"/>
    <property type="project" value="TreeGrafter"/>
</dbReference>
<dbReference type="GeneID" id="105007748"/>
<protein>
    <recommendedName>
        <fullName evidence="10">Family with sequence similarity 126 member B</fullName>
    </recommendedName>
</protein>
<dbReference type="Proteomes" id="UP000265140">
    <property type="component" value="Chromosome 20"/>
</dbReference>
<reference evidence="9" key="1">
    <citation type="journal article" date="2014" name="PLoS ONE">
        <title>The genome and linkage map of the northern pike (Esox lucius): conserved synteny revealed between the salmonid sister group and the Neoteleostei.</title>
        <authorList>
            <person name="Rondeau E.B."/>
            <person name="Minkley D.R."/>
            <person name="Leong J.S."/>
            <person name="Messmer A.M."/>
            <person name="Jantzen J.R."/>
            <person name="von Schalburg K.R."/>
            <person name="Lemon C."/>
            <person name="Bird N.H."/>
            <person name="Koop B.F."/>
        </authorList>
    </citation>
    <scope>NUCLEOTIDE SEQUENCE</scope>
</reference>
<dbReference type="Ensembl" id="ENSELUT00000059912.2">
    <property type="protein sequence ID" value="ENSELUP00000056381.2"/>
    <property type="gene ID" value="ENSELUG00000009489.3"/>
</dbReference>
<comment type="similarity">
    <text evidence="6">Belongs to the Hyccin family.</text>
</comment>
<keyword evidence="3" id="KW-1003">Cell membrane</keyword>
<feature type="region of interest" description="Disordered" evidence="7">
    <location>
        <begin position="529"/>
        <end position="552"/>
    </location>
</feature>
<dbReference type="PANTHER" id="PTHR31220">
    <property type="entry name" value="HYCCIN RELATED"/>
    <property type="match status" value="1"/>
</dbReference>
<dbReference type="GO" id="GO:0072659">
    <property type="term" value="P:protein localization to plasma membrane"/>
    <property type="evidence" value="ECO:0007669"/>
    <property type="project" value="TreeGrafter"/>
</dbReference>
<dbReference type="RefSeq" id="XP_028971425.2">
    <property type="nucleotide sequence ID" value="XM_029115592.2"/>
</dbReference>
<sequence>MLGTGSEPRGVVEEWLSEFKTLPETHISTYAGSLHLKKCLVPALYRVIQDSSSELLEPVCHQLFELYRSSEDRLRRFTLQFLPELVWVYLRITASRDRQSNGCIEALLLGIYNLEIVDKDGNSKLLSFTIPSLSKPSMYHEPSSLGSMGLTEGALSHHDLIRVVYSGLHPQRETFTAQNRFEVLCFLMLCYNSAVVYMPLSSYQAVCRMSSRLCVCGFPRQQQKLWREPCNRVVLEPEFMVQMLTAVYHAIYNGEWEMGKEALEDILYRAQLELYSQPLLLGNAMMSSLPDSAPDETLGRKVLQVEVTPTVSRISRSAITAASIRRHRWKREDCFDSNEADLHITVTPSHTSWDPATSGEQGGRGYRSIPPVALEDADGMSVGEDSFNLNDPDEGFSSGASNSSQPSATKLGGPAPRAGSQRSSAVRKTVTARLSRERDRDREKELMQREKELEKMKEQERVRERERELERARERERERVRMAENRRELFSDIQAMPTALRRRQQAPPIPPPSAPLTMDTIEIELSPINKQMSSPGPASSPSPCPLVRTVSSSSSKSLYEGVNMNLNGGSSRGGDFGGSGGLEGALGGMGASAGGGAHRYSTISLQEEVLARPEENQELLSPGAPLTKQSRSPSFNMQIISQV</sequence>
<evidence type="ECO:0000256" key="2">
    <source>
        <dbReference type="ARBA" id="ARBA00004514"/>
    </source>
</evidence>
<reference evidence="8" key="2">
    <citation type="submission" date="2020-02" db="EMBL/GenBank/DDBJ databases">
        <title>Esox lucius (northern pike) genome, fEsoLuc1, primary haplotype.</title>
        <authorList>
            <person name="Myers G."/>
            <person name="Karagic N."/>
            <person name="Meyer A."/>
            <person name="Pippel M."/>
            <person name="Reichard M."/>
            <person name="Winkler S."/>
            <person name="Tracey A."/>
            <person name="Sims Y."/>
            <person name="Howe K."/>
            <person name="Rhie A."/>
            <person name="Formenti G."/>
            <person name="Durbin R."/>
            <person name="Fedrigo O."/>
            <person name="Jarvis E.D."/>
        </authorList>
    </citation>
    <scope>NUCLEOTIDE SEQUENCE [LARGE SCALE GENOMIC DNA]</scope>
</reference>
<evidence type="ECO:0000256" key="6">
    <source>
        <dbReference type="ARBA" id="ARBA00034482"/>
    </source>
</evidence>
<name>A0A6Q2XTB7_ESOLU</name>
<keyword evidence="9" id="KW-1185">Reference proteome</keyword>
<feature type="compositionally biased region" description="Polar residues" evidence="7">
    <location>
        <begin position="346"/>
        <end position="359"/>
    </location>
</feature>
<evidence type="ECO:0008006" key="10">
    <source>
        <dbReference type="Google" id="ProtNLM"/>
    </source>
</evidence>
<dbReference type="Bgee" id="ENSELUG00000009489">
    <property type="expression patterns" value="Expressed in brain and 15 other cell types or tissues"/>
</dbReference>
<feature type="compositionally biased region" description="Low complexity" evidence="7">
    <location>
        <begin position="397"/>
        <end position="407"/>
    </location>
</feature>
<dbReference type="KEGG" id="els:105007748"/>
<organism evidence="8 9">
    <name type="scientific">Esox lucius</name>
    <name type="common">Northern pike</name>
    <dbReference type="NCBI Taxonomy" id="8010"/>
    <lineage>
        <taxon>Eukaryota</taxon>
        <taxon>Metazoa</taxon>
        <taxon>Chordata</taxon>
        <taxon>Craniata</taxon>
        <taxon>Vertebrata</taxon>
        <taxon>Euteleostomi</taxon>
        <taxon>Actinopterygii</taxon>
        <taxon>Neopterygii</taxon>
        <taxon>Teleostei</taxon>
        <taxon>Protacanthopterygii</taxon>
        <taxon>Esociformes</taxon>
        <taxon>Esocidae</taxon>
        <taxon>Esox</taxon>
    </lineage>
</organism>
<evidence type="ECO:0000256" key="7">
    <source>
        <dbReference type="SAM" id="MobiDB-lite"/>
    </source>
</evidence>
<evidence type="ECO:0000256" key="3">
    <source>
        <dbReference type="ARBA" id="ARBA00022475"/>
    </source>
</evidence>
<keyword evidence="5" id="KW-0472">Membrane</keyword>
<dbReference type="GO" id="GO:0005829">
    <property type="term" value="C:cytosol"/>
    <property type="evidence" value="ECO:0007669"/>
    <property type="project" value="UniProtKB-SubCell"/>
</dbReference>
<feature type="region of interest" description="Disordered" evidence="7">
    <location>
        <begin position="346"/>
        <end position="478"/>
    </location>
</feature>
<dbReference type="AlphaFoldDB" id="A0A6Q2XTB7"/>
<reference evidence="8" key="3">
    <citation type="submission" date="2025-08" db="UniProtKB">
        <authorList>
            <consortium name="Ensembl"/>
        </authorList>
    </citation>
    <scope>IDENTIFICATION</scope>
</reference>
<evidence type="ECO:0000256" key="1">
    <source>
        <dbReference type="ARBA" id="ARBA00004236"/>
    </source>
</evidence>
<feature type="region of interest" description="Disordered" evidence="7">
    <location>
        <begin position="613"/>
        <end position="643"/>
    </location>
</feature>
<proteinExistence type="inferred from homology"/>
<dbReference type="Pfam" id="PF09790">
    <property type="entry name" value="Hyccin"/>
    <property type="match status" value="1"/>
</dbReference>
<dbReference type="GeneTree" id="ENSGT00390000011295"/>
<accession>A0A6Q2XTB7</accession>
<dbReference type="PANTHER" id="PTHR31220:SF3">
    <property type="entry name" value="HYCCIN 2"/>
    <property type="match status" value="1"/>
</dbReference>
<reference evidence="8" key="4">
    <citation type="submission" date="2025-09" db="UniProtKB">
        <authorList>
            <consortium name="Ensembl"/>
        </authorList>
    </citation>
    <scope>IDENTIFICATION</scope>
</reference>
<dbReference type="InterPro" id="IPR018619">
    <property type="entry name" value="Hyccin"/>
</dbReference>
<keyword evidence="4" id="KW-0963">Cytoplasm</keyword>
<evidence type="ECO:0000256" key="4">
    <source>
        <dbReference type="ARBA" id="ARBA00022490"/>
    </source>
</evidence>
<feature type="compositionally biased region" description="Basic and acidic residues" evidence="7">
    <location>
        <begin position="434"/>
        <end position="478"/>
    </location>
</feature>
<evidence type="ECO:0000313" key="8">
    <source>
        <dbReference type="Ensembl" id="ENSELUP00000056381.2"/>
    </source>
</evidence>
<feature type="compositionally biased region" description="Polar residues" evidence="7">
    <location>
        <begin position="627"/>
        <end position="643"/>
    </location>
</feature>
<evidence type="ECO:0000256" key="5">
    <source>
        <dbReference type="ARBA" id="ARBA00023136"/>
    </source>
</evidence>
<dbReference type="GO" id="GO:0005886">
    <property type="term" value="C:plasma membrane"/>
    <property type="evidence" value="ECO:0007669"/>
    <property type="project" value="UniProtKB-SubCell"/>
</dbReference>
<comment type="subcellular location">
    <subcellularLocation>
        <location evidence="1">Cell membrane</location>
    </subcellularLocation>
    <subcellularLocation>
        <location evidence="2">Cytoplasm</location>
        <location evidence="2">Cytosol</location>
    </subcellularLocation>
</comment>